<evidence type="ECO:0000256" key="1">
    <source>
        <dbReference type="SAM" id="SignalP"/>
    </source>
</evidence>
<gene>
    <name evidence="2" type="ORF">PMAYCL1PPCAC_18574</name>
</gene>
<dbReference type="Proteomes" id="UP001328107">
    <property type="component" value="Unassembled WGS sequence"/>
</dbReference>
<feature type="chain" id="PRO_5042828073" description="SXP/RAL-2 family protein Ani s 5-like cation-binding domain-containing protein" evidence="1">
    <location>
        <begin position="19"/>
        <end position="513"/>
    </location>
</feature>
<evidence type="ECO:0000313" key="3">
    <source>
        <dbReference type="Proteomes" id="UP001328107"/>
    </source>
</evidence>
<evidence type="ECO:0000313" key="2">
    <source>
        <dbReference type="EMBL" id="GMR48379.1"/>
    </source>
</evidence>
<sequence length="513" mass="57350">MLLFPLLFFFPLLIDAKGSPPSLRPPWIRARRAIASPSVNRFVSKDGSTVVTTSNSETDDILVVMQGTSPGTTSVFSNADRKMKRVYEEALDEVNQIFDEIGSNLVRDLPHSKEAFEAAKRDLGKKMEGWKEEGSNTRKETVRKAIELTATTDDETVERMKEGTNKYLVYDNSPVMMDGLLYSMPVVYSILQSASAPIQNSVNQMHGAVENYVTESLSGLREKMPPLSNTTEEIEKQMKKLLNELTEKTNKKISGLLSYETLDAINDMNPAETQSISVVQTGPGFSYVTFSSSVPSFSSSLNGTEERAKSAVEEYRKELEPYVNGKMLSPQIFGNVPAHEEKTKNINELLDKLSREVDEFLHKDHPKSSVEAAKEIQKNPEEKEKLKETMENATLYSYVPMLYNGWYSLAPVSFSQASNLATATSNQLNSLKGQAVNYAYSLLMDVFGLYQLALLPIQQAVSNMTETGPNIDSKLHESLPFAIAQATTEMPKEKKVALQQIVYYYMPSYPFFG</sequence>
<dbReference type="AlphaFoldDB" id="A0AAN5CPU4"/>
<comment type="caution">
    <text evidence="2">The sequence shown here is derived from an EMBL/GenBank/DDBJ whole genome shotgun (WGS) entry which is preliminary data.</text>
</comment>
<organism evidence="2 3">
    <name type="scientific">Pristionchus mayeri</name>
    <dbReference type="NCBI Taxonomy" id="1317129"/>
    <lineage>
        <taxon>Eukaryota</taxon>
        <taxon>Metazoa</taxon>
        <taxon>Ecdysozoa</taxon>
        <taxon>Nematoda</taxon>
        <taxon>Chromadorea</taxon>
        <taxon>Rhabditida</taxon>
        <taxon>Rhabditina</taxon>
        <taxon>Diplogasteromorpha</taxon>
        <taxon>Diplogasteroidea</taxon>
        <taxon>Neodiplogasteridae</taxon>
        <taxon>Pristionchus</taxon>
    </lineage>
</organism>
<proteinExistence type="predicted"/>
<protein>
    <recommendedName>
        <fullName evidence="4">SXP/RAL-2 family protein Ani s 5-like cation-binding domain-containing protein</fullName>
    </recommendedName>
</protein>
<keyword evidence="3" id="KW-1185">Reference proteome</keyword>
<accession>A0AAN5CPU4</accession>
<reference evidence="3" key="1">
    <citation type="submission" date="2022-10" db="EMBL/GenBank/DDBJ databases">
        <title>Genome assembly of Pristionchus species.</title>
        <authorList>
            <person name="Yoshida K."/>
            <person name="Sommer R.J."/>
        </authorList>
    </citation>
    <scope>NUCLEOTIDE SEQUENCE [LARGE SCALE GENOMIC DNA]</scope>
    <source>
        <strain evidence="3">RS5460</strain>
    </source>
</reference>
<feature type="signal peptide" evidence="1">
    <location>
        <begin position="1"/>
        <end position="18"/>
    </location>
</feature>
<name>A0AAN5CPU4_9BILA</name>
<evidence type="ECO:0008006" key="4">
    <source>
        <dbReference type="Google" id="ProtNLM"/>
    </source>
</evidence>
<dbReference type="EMBL" id="BTRK01000004">
    <property type="protein sequence ID" value="GMR48379.1"/>
    <property type="molecule type" value="Genomic_DNA"/>
</dbReference>
<keyword evidence="1" id="KW-0732">Signal</keyword>